<gene>
    <name evidence="1" type="ORF">SAMN05216564_102150</name>
</gene>
<evidence type="ECO:0000313" key="2">
    <source>
        <dbReference type="Proteomes" id="UP000199079"/>
    </source>
</evidence>
<dbReference type="AlphaFoldDB" id="A0A1H3FP27"/>
<protein>
    <submittedName>
        <fullName evidence="1">Uncharacterized protein</fullName>
    </submittedName>
</protein>
<name>A0A1H3FP27_9EURY</name>
<dbReference type="EMBL" id="FNPC01000002">
    <property type="protein sequence ID" value="SDX92711.1"/>
    <property type="molecule type" value="Genomic_DNA"/>
</dbReference>
<evidence type="ECO:0000313" key="1">
    <source>
        <dbReference type="EMBL" id="SDX92711.1"/>
    </source>
</evidence>
<dbReference type="Proteomes" id="UP000199079">
    <property type="component" value="Unassembled WGS sequence"/>
</dbReference>
<organism evidence="1 2">
    <name type="scientific">Halopenitus persicus</name>
    <dbReference type="NCBI Taxonomy" id="1048396"/>
    <lineage>
        <taxon>Archaea</taxon>
        <taxon>Methanobacteriati</taxon>
        <taxon>Methanobacteriota</taxon>
        <taxon>Stenosarchaea group</taxon>
        <taxon>Halobacteria</taxon>
        <taxon>Halobacteriales</taxon>
        <taxon>Haloferacaceae</taxon>
        <taxon>Halopenitus</taxon>
    </lineage>
</organism>
<sequence length="73" mass="8183">MVVDPLTPRVEVISATLFRDPLQRTDTNAIVERYGDRSFRSGLRMSILQDGVVTVRSIVSVTERTEHGNDIVP</sequence>
<accession>A0A1H3FP27</accession>
<proteinExistence type="predicted"/>
<keyword evidence="2" id="KW-1185">Reference proteome</keyword>
<reference evidence="2" key="1">
    <citation type="submission" date="2016-10" db="EMBL/GenBank/DDBJ databases">
        <authorList>
            <person name="Varghese N."/>
            <person name="Submissions S."/>
        </authorList>
    </citation>
    <scope>NUCLEOTIDE SEQUENCE [LARGE SCALE GENOMIC DNA]</scope>
    <source>
        <strain evidence="2">DC30,IBRC 10041,KCTC 4046</strain>
    </source>
</reference>